<sequence length="150" mass="16730">MSMYRAAYAASAPLPGLCMWGLLSVIFLTVKTKLLAWMRVWVVRGCEHVACVRGLVGRASCNIEQCQGPWAPQPCRTRTSPLEPTVRCWDVDMAIGPGSRRHRSPTVPVAWRLKAQTLGLPRCSRFPRYPCVPFLFDPSMQVIAGRTDGK</sequence>
<keyword evidence="1" id="KW-0472">Membrane</keyword>
<feature type="transmembrane region" description="Helical" evidence="1">
    <location>
        <begin position="6"/>
        <end position="30"/>
    </location>
</feature>
<comment type="caution">
    <text evidence="2">The sequence shown here is derived from an EMBL/GenBank/DDBJ whole genome shotgun (WGS) entry which is preliminary data.</text>
</comment>
<organism evidence="2 3">
    <name type="scientific">Cercophora samala</name>
    <dbReference type="NCBI Taxonomy" id="330535"/>
    <lineage>
        <taxon>Eukaryota</taxon>
        <taxon>Fungi</taxon>
        <taxon>Dikarya</taxon>
        <taxon>Ascomycota</taxon>
        <taxon>Pezizomycotina</taxon>
        <taxon>Sordariomycetes</taxon>
        <taxon>Sordariomycetidae</taxon>
        <taxon>Sordariales</taxon>
        <taxon>Lasiosphaeriaceae</taxon>
        <taxon>Cercophora</taxon>
    </lineage>
</organism>
<dbReference type="AlphaFoldDB" id="A0AA39Z980"/>
<name>A0AA39Z980_9PEZI</name>
<evidence type="ECO:0000313" key="3">
    <source>
        <dbReference type="Proteomes" id="UP001174997"/>
    </source>
</evidence>
<proteinExistence type="predicted"/>
<keyword evidence="1" id="KW-1133">Transmembrane helix</keyword>
<evidence type="ECO:0000313" key="2">
    <source>
        <dbReference type="EMBL" id="KAK0666547.1"/>
    </source>
</evidence>
<dbReference type="Proteomes" id="UP001174997">
    <property type="component" value="Unassembled WGS sequence"/>
</dbReference>
<gene>
    <name evidence="2" type="ORF">QBC41DRAFT_148789</name>
</gene>
<evidence type="ECO:0000256" key="1">
    <source>
        <dbReference type="SAM" id="Phobius"/>
    </source>
</evidence>
<accession>A0AA39Z980</accession>
<protein>
    <submittedName>
        <fullName evidence="2">Uncharacterized protein</fullName>
    </submittedName>
</protein>
<reference evidence="2" key="1">
    <citation type="submission" date="2023-06" db="EMBL/GenBank/DDBJ databases">
        <title>Genome-scale phylogeny and comparative genomics of the fungal order Sordariales.</title>
        <authorList>
            <consortium name="Lawrence Berkeley National Laboratory"/>
            <person name="Hensen N."/>
            <person name="Bonometti L."/>
            <person name="Westerberg I."/>
            <person name="Brannstrom I.O."/>
            <person name="Guillou S."/>
            <person name="Cros-Aarteil S."/>
            <person name="Calhoun S."/>
            <person name="Haridas S."/>
            <person name="Kuo A."/>
            <person name="Mondo S."/>
            <person name="Pangilinan J."/>
            <person name="Riley R."/>
            <person name="Labutti K."/>
            <person name="Andreopoulos B."/>
            <person name="Lipzen A."/>
            <person name="Chen C."/>
            <person name="Yanf M."/>
            <person name="Daum C."/>
            <person name="Ng V."/>
            <person name="Clum A."/>
            <person name="Steindorff A."/>
            <person name="Ohm R."/>
            <person name="Martin F."/>
            <person name="Silar P."/>
            <person name="Natvig D."/>
            <person name="Lalanne C."/>
            <person name="Gautier V."/>
            <person name="Ament-Velasquez S.L."/>
            <person name="Kruys A."/>
            <person name="Hutchinson M.I."/>
            <person name="Powell A.J."/>
            <person name="Barry K."/>
            <person name="Miller A.N."/>
            <person name="Grigoriev I.V."/>
            <person name="Debuchy R."/>
            <person name="Gladieux P."/>
            <person name="Thoren M.H."/>
            <person name="Johannesson H."/>
        </authorList>
    </citation>
    <scope>NUCLEOTIDE SEQUENCE</scope>
    <source>
        <strain evidence="2">CBS 307.81</strain>
    </source>
</reference>
<keyword evidence="1" id="KW-0812">Transmembrane</keyword>
<dbReference type="EMBL" id="JAULSY010000086">
    <property type="protein sequence ID" value="KAK0666547.1"/>
    <property type="molecule type" value="Genomic_DNA"/>
</dbReference>
<keyword evidence="3" id="KW-1185">Reference proteome</keyword>